<dbReference type="EMBL" id="FZNT01000003">
    <property type="protein sequence ID" value="SNR46078.1"/>
    <property type="molecule type" value="Genomic_DNA"/>
</dbReference>
<reference evidence="2 3" key="1">
    <citation type="submission" date="2017-06" db="EMBL/GenBank/DDBJ databases">
        <authorList>
            <person name="Kim H.J."/>
            <person name="Triplett B.A."/>
        </authorList>
    </citation>
    <scope>NUCLEOTIDE SEQUENCE [LARGE SCALE GENOMIC DNA]</scope>
    <source>
        <strain evidence="2 3">DSM 29150</strain>
    </source>
</reference>
<evidence type="ECO:0008006" key="4">
    <source>
        <dbReference type="Google" id="ProtNLM"/>
    </source>
</evidence>
<dbReference type="OrthoDB" id="2781056at2"/>
<name>A0A238WHZ5_9FLAO</name>
<protein>
    <recommendedName>
        <fullName evidence="4">DUF3987 domain-containing protein</fullName>
    </recommendedName>
</protein>
<feature type="transmembrane region" description="Helical" evidence="1">
    <location>
        <begin position="56"/>
        <end position="75"/>
    </location>
</feature>
<organism evidence="2 3">
    <name type="scientific">Lutibacter agarilyticus</name>
    <dbReference type="NCBI Taxonomy" id="1109740"/>
    <lineage>
        <taxon>Bacteria</taxon>
        <taxon>Pseudomonadati</taxon>
        <taxon>Bacteroidota</taxon>
        <taxon>Flavobacteriia</taxon>
        <taxon>Flavobacteriales</taxon>
        <taxon>Flavobacteriaceae</taxon>
        <taxon>Lutibacter</taxon>
    </lineage>
</organism>
<gene>
    <name evidence="2" type="ORF">SAMN06265371_103233</name>
</gene>
<evidence type="ECO:0000313" key="2">
    <source>
        <dbReference type="EMBL" id="SNR46078.1"/>
    </source>
</evidence>
<dbReference type="RefSeq" id="WP_089380899.1">
    <property type="nucleotide sequence ID" value="NZ_FZNT01000003.1"/>
</dbReference>
<dbReference type="AlphaFoldDB" id="A0A238WHZ5"/>
<keyword evidence="1" id="KW-0812">Transmembrane</keyword>
<dbReference type="InterPro" id="IPR025048">
    <property type="entry name" value="DUF3987"/>
</dbReference>
<evidence type="ECO:0000313" key="3">
    <source>
        <dbReference type="Proteomes" id="UP000198384"/>
    </source>
</evidence>
<evidence type="ECO:0000256" key="1">
    <source>
        <dbReference type="SAM" id="Phobius"/>
    </source>
</evidence>
<keyword evidence="3" id="KW-1185">Reference proteome</keyword>
<keyword evidence="1" id="KW-1133">Transmembrane helix</keyword>
<dbReference type="Proteomes" id="UP000198384">
    <property type="component" value="Unassembled WGS sequence"/>
</dbReference>
<dbReference type="Pfam" id="PF13148">
    <property type="entry name" value="DUF3987"/>
    <property type="match status" value="1"/>
</dbReference>
<proteinExistence type="predicted"/>
<sequence length="442" mass="50727">MSIETIEGIEDNIDNLVLSNKERSLSMLYDIINQLPTGYSDMINQTFKHKRVPKEYLLTSILYTISTSIGLTFFIKALGYKNYANLYFTLIGSRGDTKSEAMKIAIDPLKDIDDMDYDLYKEDLKNCNEDSNEPERKQLLIQNASIEAVHKIHSENPNSVGISIDEIYSLIEKMGNSSSRDGVAWRTFFLEGYTNGHVDISRKTTKSFRIKETYPTLLGGLQHQFIPKLFANGNLESGFIDRQLFTPKLTKNNELSRGQISFEVIDTYNRSILNIIAYKRQSEKPEELTKQFKIELSKEAEDKLFDYSQNLIFKQQNAEPIIKEYMSKMQISIHKFCLLAHMMKKSIDSDFRSILELETVELAIKFNEFYFINFKIIIEENLSQSDKEPTLEQIIKLAKKNNASQKAVAEVTGFHKGTISKKWPKGVSNQQLATSNTLKNTG</sequence>
<accession>A0A238WHZ5</accession>
<keyword evidence="1" id="KW-0472">Membrane</keyword>